<keyword evidence="2" id="KW-0067">ATP-binding</keyword>
<keyword evidence="5" id="KW-1185">Reference proteome</keyword>
<evidence type="ECO:0000256" key="1">
    <source>
        <dbReference type="ARBA" id="ARBA00022741"/>
    </source>
</evidence>
<name>A0ABW5XDI8_9MICO</name>
<dbReference type="Proteomes" id="UP001597391">
    <property type="component" value="Unassembled WGS sequence"/>
</dbReference>
<dbReference type="SUPFAM" id="SSF52540">
    <property type="entry name" value="P-loop containing nucleoside triphosphate hydrolases"/>
    <property type="match status" value="1"/>
</dbReference>
<protein>
    <submittedName>
        <fullName evidence="4">CpaE family protein</fullName>
    </submittedName>
</protein>
<feature type="compositionally biased region" description="Polar residues" evidence="3">
    <location>
        <begin position="210"/>
        <end position="219"/>
    </location>
</feature>
<feature type="compositionally biased region" description="Basic and acidic residues" evidence="3">
    <location>
        <begin position="179"/>
        <end position="188"/>
    </location>
</feature>
<accession>A0ABW5XDI8</accession>
<dbReference type="PANTHER" id="PTHR43384:SF6">
    <property type="entry name" value="SEPTUM SITE-DETERMINING PROTEIN MIND HOMOLOG, CHLOROPLASTIC"/>
    <property type="match status" value="1"/>
</dbReference>
<comment type="caution">
    <text evidence="4">The sequence shown here is derived from an EMBL/GenBank/DDBJ whole genome shotgun (WGS) entry which is preliminary data.</text>
</comment>
<feature type="compositionally biased region" description="Basic and acidic residues" evidence="3">
    <location>
        <begin position="195"/>
        <end position="207"/>
    </location>
</feature>
<evidence type="ECO:0000256" key="2">
    <source>
        <dbReference type="ARBA" id="ARBA00022840"/>
    </source>
</evidence>
<feature type="region of interest" description="Disordered" evidence="3">
    <location>
        <begin position="284"/>
        <end position="324"/>
    </location>
</feature>
<keyword evidence="1" id="KW-0547">Nucleotide-binding</keyword>
<evidence type="ECO:0000256" key="3">
    <source>
        <dbReference type="SAM" id="MobiDB-lite"/>
    </source>
</evidence>
<dbReference type="InterPro" id="IPR027417">
    <property type="entry name" value="P-loop_NTPase"/>
</dbReference>
<dbReference type="EMBL" id="JBHUOP010000002">
    <property type="protein sequence ID" value="MFD2839813.1"/>
    <property type="molecule type" value="Genomic_DNA"/>
</dbReference>
<reference evidence="5" key="1">
    <citation type="journal article" date="2019" name="Int. J. Syst. Evol. Microbiol.">
        <title>The Global Catalogue of Microorganisms (GCM) 10K type strain sequencing project: providing services to taxonomists for standard genome sequencing and annotation.</title>
        <authorList>
            <consortium name="The Broad Institute Genomics Platform"/>
            <consortium name="The Broad Institute Genome Sequencing Center for Infectious Disease"/>
            <person name="Wu L."/>
            <person name="Ma J."/>
        </authorList>
    </citation>
    <scope>NUCLEOTIDE SEQUENCE [LARGE SCALE GENOMIC DNA]</scope>
    <source>
        <strain evidence="5">KCTC 33576</strain>
    </source>
</reference>
<dbReference type="PANTHER" id="PTHR43384">
    <property type="entry name" value="SEPTUM SITE-DETERMINING PROTEIN MIND HOMOLOG, CHLOROPLASTIC-RELATED"/>
    <property type="match status" value="1"/>
</dbReference>
<evidence type="ECO:0000313" key="4">
    <source>
        <dbReference type="EMBL" id="MFD2839813.1"/>
    </source>
</evidence>
<feature type="compositionally biased region" description="Polar residues" evidence="3">
    <location>
        <begin position="357"/>
        <end position="371"/>
    </location>
</feature>
<feature type="region of interest" description="Disordered" evidence="3">
    <location>
        <begin position="357"/>
        <end position="386"/>
    </location>
</feature>
<feature type="region of interest" description="Disordered" evidence="3">
    <location>
        <begin position="158"/>
        <end position="227"/>
    </location>
</feature>
<feature type="compositionally biased region" description="Low complexity" evidence="3">
    <location>
        <begin position="305"/>
        <end position="315"/>
    </location>
</feature>
<feature type="compositionally biased region" description="Polar residues" evidence="3">
    <location>
        <begin position="163"/>
        <end position="178"/>
    </location>
</feature>
<dbReference type="Gene3D" id="3.40.50.300">
    <property type="entry name" value="P-loop containing nucleotide triphosphate hydrolases"/>
    <property type="match status" value="1"/>
</dbReference>
<dbReference type="InterPro" id="IPR050625">
    <property type="entry name" value="ParA/MinD_ATPase"/>
</dbReference>
<organism evidence="4 5">
    <name type="scientific">Populibacterium corticicola</name>
    <dbReference type="NCBI Taxonomy" id="1812826"/>
    <lineage>
        <taxon>Bacteria</taxon>
        <taxon>Bacillati</taxon>
        <taxon>Actinomycetota</taxon>
        <taxon>Actinomycetes</taxon>
        <taxon>Micrococcales</taxon>
        <taxon>Jonesiaceae</taxon>
        <taxon>Populibacterium</taxon>
    </lineage>
</organism>
<sequence>MSWDQARRARSSGFSEYPRAVVSVVTAVQGAIEGRIAQILTHTEGIALVRRCADTAELLGVAQAGIGTVAVVGADLPGFDRELVSLLRVQGVEIVALNDPDDQFSCERLRALGITVSVSPTDIDEKLAQIVAEAGARNNAGTAAALGISGATTSDVLRADASQPESSSGQATNGSDTSHGADESVHDQEADDIELTVRRDEVSHARSGDSPANATSSPEDPQPSDHDQALADWSYAAQQLIEETADVLRRESLGILPTRLPDSLPQGFAPDRGVQDGLTSAQETFAPSGLKSGTPDVPLPPPSQPAAFAPEPSAPEGRPGHHGKIIAVWSGHGAPGRSTIAAGLAYALSRGVTQRTEATGSSAMNMRQTQGAAKRRSRLLGSRRSDAKRYTGEHTILVDADTYAPSLAQGLGLLEESSGLALACRHANQGTLDTATLADSAMNVAENLTLLTGLPRPDRWDEIAHYALEAVYEQVKHDAPWTIVDCAPPLDQDKSIAFDSHAPQRNAATLTTLEYADLVLIVGKADPVGIKRLIDAISQFKERHPDRPYLVVVNQAPLRVTGKDRRSQIVKALRRFADEDAPYFIASDQNIAHSALEWGKAVTEDRTKGDLPSALESLAAMISAGFVTHRTA</sequence>
<dbReference type="RefSeq" id="WP_377465374.1">
    <property type="nucleotide sequence ID" value="NZ_JBHUOP010000002.1"/>
</dbReference>
<evidence type="ECO:0000313" key="5">
    <source>
        <dbReference type="Proteomes" id="UP001597391"/>
    </source>
</evidence>
<proteinExistence type="predicted"/>
<gene>
    <name evidence="4" type="ORF">ACFSYH_04425</name>
</gene>